<proteinExistence type="predicted"/>
<feature type="region of interest" description="Disordered" evidence="1">
    <location>
        <begin position="188"/>
        <end position="209"/>
    </location>
</feature>
<sequence>MAAACRISRKHRDVSDAFVFALRGSIENPLSRDKKLARVGERRETRMRSPESSTNNSTLALMMSSDFHVMTVHPSSEMSYFFVIKRKCSESVSQLRVERNNAPEPFVCTPRVASKVGRAREGNAVPAHCLHYYRYRTTRAPNEKKLRSVYDDDGRVLIPNRIHHLKCFPSAGLEPTTSTLGLRSVKTKESNLKQRNPPWHVAPSFSLTS</sequence>
<protein>
    <submittedName>
        <fullName evidence="2">Uncharacterized protein</fullName>
    </submittedName>
</protein>
<evidence type="ECO:0000256" key="1">
    <source>
        <dbReference type="SAM" id="MobiDB-lite"/>
    </source>
</evidence>
<dbReference type="EMBL" id="BGZK01000003">
    <property type="protein sequence ID" value="GBO99625.1"/>
    <property type="molecule type" value="Genomic_DNA"/>
</dbReference>
<evidence type="ECO:0000313" key="3">
    <source>
        <dbReference type="Proteomes" id="UP000299102"/>
    </source>
</evidence>
<reference evidence="2 3" key="1">
    <citation type="journal article" date="2019" name="Commun. Biol.">
        <title>The bagworm genome reveals a unique fibroin gene that provides high tensile strength.</title>
        <authorList>
            <person name="Kono N."/>
            <person name="Nakamura H."/>
            <person name="Ohtoshi R."/>
            <person name="Tomita M."/>
            <person name="Numata K."/>
            <person name="Arakawa K."/>
        </authorList>
    </citation>
    <scope>NUCLEOTIDE SEQUENCE [LARGE SCALE GENOMIC DNA]</scope>
</reference>
<keyword evidence="3" id="KW-1185">Reference proteome</keyword>
<accession>A0A4C1SCQ1</accession>
<feature type="compositionally biased region" description="Basic and acidic residues" evidence="1">
    <location>
        <begin position="34"/>
        <end position="49"/>
    </location>
</feature>
<dbReference type="Proteomes" id="UP000299102">
    <property type="component" value="Unassembled WGS sequence"/>
</dbReference>
<evidence type="ECO:0000313" key="2">
    <source>
        <dbReference type="EMBL" id="GBO99625.1"/>
    </source>
</evidence>
<comment type="caution">
    <text evidence="2">The sequence shown here is derived from an EMBL/GenBank/DDBJ whole genome shotgun (WGS) entry which is preliminary data.</text>
</comment>
<organism evidence="2 3">
    <name type="scientific">Eumeta variegata</name>
    <name type="common">Bagworm moth</name>
    <name type="synonym">Eumeta japonica</name>
    <dbReference type="NCBI Taxonomy" id="151549"/>
    <lineage>
        <taxon>Eukaryota</taxon>
        <taxon>Metazoa</taxon>
        <taxon>Ecdysozoa</taxon>
        <taxon>Arthropoda</taxon>
        <taxon>Hexapoda</taxon>
        <taxon>Insecta</taxon>
        <taxon>Pterygota</taxon>
        <taxon>Neoptera</taxon>
        <taxon>Endopterygota</taxon>
        <taxon>Lepidoptera</taxon>
        <taxon>Glossata</taxon>
        <taxon>Ditrysia</taxon>
        <taxon>Tineoidea</taxon>
        <taxon>Psychidae</taxon>
        <taxon>Oiketicinae</taxon>
        <taxon>Eumeta</taxon>
    </lineage>
</organism>
<dbReference type="AlphaFoldDB" id="A0A4C1SCQ1"/>
<name>A0A4C1SCQ1_EUMVA</name>
<feature type="region of interest" description="Disordered" evidence="1">
    <location>
        <begin position="34"/>
        <end position="56"/>
    </location>
</feature>
<gene>
    <name evidence="2" type="ORF">EVAR_754_1</name>
</gene>